<dbReference type="Pfam" id="PF07398">
    <property type="entry name" value="MDMPI_C"/>
    <property type="match status" value="1"/>
</dbReference>
<reference evidence="4" key="1">
    <citation type="submission" date="2020-11" db="EMBL/GenBank/DDBJ databases">
        <title>Nocardioides sp. CBS4Y-1, whole genome shotgun sequence.</title>
        <authorList>
            <person name="Tuo L."/>
        </authorList>
    </citation>
    <scope>NUCLEOTIDE SEQUENCE</scope>
    <source>
        <strain evidence="4">CBS4Y-1</strain>
    </source>
</reference>
<dbReference type="GO" id="GO:0046872">
    <property type="term" value="F:metal ion binding"/>
    <property type="evidence" value="ECO:0007669"/>
    <property type="project" value="InterPro"/>
</dbReference>
<evidence type="ECO:0000259" key="3">
    <source>
        <dbReference type="Pfam" id="PF11716"/>
    </source>
</evidence>
<name>A0A930UUU9_9ACTN</name>
<dbReference type="SUPFAM" id="SSF109854">
    <property type="entry name" value="DinB/YfiT-like putative metalloenzymes"/>
    <property type="match status" value="1"/>
</dbReference>
<evidence type="ECO:0000313" key="4">
    <source>
        <dbReference type="EMBL" id="MBF4161268.1"/>
    </source>
</evidence>
<comment type="caution">
    <text evidence="4">The sequence shown here is derived from an EMBL/GenBank/DDBJ whole genome shotgun (WGS) entry which is preliminary data.</text>
</comment>
<dbReference type="Gene3D" id="1.20.120.450">
    <property type="entry name" value="dinb family like domain"/>
    <property type="match status" value="1"/>
</dbReference>
<proteinExistence type="predicted"/>
<dbReference type="InterPro" id="IPR034660">
    <property type="entry name" value="DinB/YfiT-like"/>
</dbReference>
<dbReference type="Pfam" id="PF11716">
    <property type="entry name" value="MDMPI_N"/>
    <property type="match status" value="1"/>
</dbReference>
<dbReference type="EMBL" id="JADIVZ010000002">
    <property type="protein sequence ID" value="MBF4161268.1"/>
    <property type="molecule type" value="Genomic_DNA"/>
</dbReference>
<dbReference type="InterPro" id="IPR024344">
    <property type="entry name" value="MDMPI_metal-binding"/>
</dbReference>
<evidence type="ECO:0000256" key="1">
    <source>
        <dbReference type="SAM" id="MobiDB-lite"/>
    </source>
</evidence>
<feature type="region of interest" description="Disordered" evidence="1">
    <location>
        <begin position="120"/>
        <end position="139"/>
    </location>
</feature>
<dbReference type="InterPro" id="IPR017517">
    <property type="entry name" value="Maleyloyr_isom"/>
</dbReference>
<evidence type="ECO:0000313" key="5">
    <source>
        <dbReference type="Proteomes" id="UP000656804"/>
    </source>
</evidence>
<dbReference type="Proteomes" id="UP000656804">
    <property type="component" value="Unassembled WGS sequence"/>
</dbReference>
<organism evidence="4 5">
    <name type="scientific">Nocardioides acrostichi</name>
    <dbReference type="NCBI Taxonomy" id="2784339"/>
    <lineage>
        <taxon>Bacteria</taxon>
        <taxon>Bacillati</taxon>
        <taxon>Actinomycetota</taxon>
        <taxon>Actinomycetes</taxon>
        <taxon>Propionibacteriales</taxon>
        <taxon>Nocardioidaceae</taxon>
        <taxon>Nocardioides</taxon>
    </lineage>
</organism>
<dbReference type="GO" id="GO:0016853">
    <property type="term" value="F:isomerase activity"/>
    <property type="evidence" value="ECO:0007669"/>
    <property type="project" value="UniProtKB-KW"/>
</dbReference>
<sequence length="275" mass="29527">MSDDAGPDAARLRGYIDAWWTSVQDLCDLLDTLDPDEWSAPTDLPGWDVKAVASHTAHLEVVLATGQEEHAEVPEAPHITSLMGTYTEIGVINRRDTPTSSIVQQIREATGVRREQLAELAPSDAAGTPDRTPGGVPWSWGTLLRNRPLDVWMHEQDVRRAVDRPGGLDTAGAQHTADYLRESIGFVLAKKAGAPAGTSMVLEVEGSEPWSVQVGDDGKARPCARPADPTVVMRVDRETFIRLAGGRGDVDTSAVVIEGDPELGARVLDALATTP</sequence>
<evidence type="ECO:0000259" key="2">
    <source>
        <dbReference type="Pfam" id="PF07398"/>
    </source>
</evidence>
<keyword evidence="5" id="KW-1185">Reference proteome</keyword>
<dbReference type="AlphaFoldDB" id="A0A930UUU9"/>
<dbReference type="InterPro" id="IPR010872">
    <property type="entry name" value="MDMPI_C-term_domain"/>
</dbReference>
<feature type="domain" description="MDMPI C-terminal" evidence="2">
    <location>
        <begin position="175"/>
        <end position="265"/>
    </location>
</feature>
<gene>
    <name evidence="4" type="ORF">ISG29_06155</name>
</gene>
<dbReference type="RefSeq" id="WP_194502510.1">
    <property type="nucleotide sequence ID" value="NZ_JADIVZ010000002.1"/>
</dbReference>
<protein>
    <submittedName>
        <fullName evidence="4">Maleylpyruvate isomerase family mycothiol-dependent enzyme</fullName>
    </submittedName>
</protein>
<dbReference type="NCBIfam" id="TIGR03083">
    <property type="entry name" value="maleylpyruvate isomerase family mycothiol-dependent enzyme"/>
    <property type="match status" value="1"/>
</dbReference>
<feature type="domain" description="Mycothiol-dependent maleylpyruvate isomerase metal-binding" evidence="3">
    <location>
        <begin position="21"/>
        <end position="159"/>
    </location>
</feature>
<keyword evidence="4" id="KW-0413">Isomerase</keyword>
<accession>A0A930UUU9</accession>